<name>A0A178XVD9_SINSA</name>
<comment type="caution">
    <text evidence="1">The sequence shown here is derived from an EMBL/GenBank/DDBJ whole genome shotgun (WGS) entry which is preliminary data.</text>
</comment>
<protein>
    <submittedName>
        <fullName evidence="1">Uncharacterized protein</fullName>
    </submittedName>
</protein>
<organism evidence="1 2">
    <name type="scientific">Sinorhizobium saheli</name>
    <dbReference type="NCBI Taxonomy" id="36856"/>
    <lineage>
        <taxon>Bacteria</taxon>
        <taxon>Pseudomonadati</taxon>
        <taxon>Pseudomonadota</taxon>
        <taxon>Alphaproteobacteria</taxon>
        <taxon>Hyphomicrobiales</taxon>
        <taxon>Rhizobiaceae</taxon>
        <taxon>Sinorhizobium/Ensifer group</taxon>
        <taxon>Sinorhizobium</taxon>
    </lineage>
</organism>
<dbReference type="Proteomes" id="UP000078507">
    <property type="component" value="Unassembled WGS sequence"/>
</dbReference>
<evidence type="ECO:0000313" key="1">
    <source>
        <dbReference type="EMBL" id="OAP39269.1"/>
    </source>
</evidence>
<gene>
    <name evidence="1" type="ORF">ATB98_02960</name>
</gene>
<dbReference type="OrthoDB" id="9843685at2"/>
<accession>A0A178XVD9</accession>
<dbReference type="EMBL" id="LNQB01000092">
    <property type="protein sequence ID" value="OAP39269.1"/>
    <property type="molecule type" value="Genomic_DNA"/>
</dbReference>
<dbReference type="AlphaFoldDB" id="A0A178XVD9"/>
<dbReference type="RefSeq" id="WP_066878098.1">
    <property type="nucleotide sequence ID" value="NZ_LNQB01000092.1"/>
</dbReference>
<sequence>MSLEELLKLIETLARESLEQNKQSPTIENEMHRLLGDVYEALDDAGGQGISDYIEEKFNGLKGFALMAIGVHDRGGYGPEKILENIQHFAYLVRTRT</sequence>
<reference evidence="1 2" key="1">
    <citation type="submission" date="2015-11" db="EMBL/GenBank/DDBJ databases">
        <title>Ensifer anhuiense sp. nov., an effective nitrogen fixation bacterium with Glycine soja.</title>
        <authorList>
            <person name="Yan H."/>
            <person name="Chen W."/>
        </authorList>
    </citation>
    <scope>NUCLEOTIDE SEQUENCE [LARGE SCALE GENOMIC DNA]</scope>
    <source>
        <strain evidence="1 2">LMG 7837</strain>
    </source>
</reference>
<keyword evidence="2" id="KW-1185">Reference proteome</keyword>
<proteinExistence type="predicted"/>
<evidence type="ECO:0000313" key="2">
    <source>
        <dbReference type="Proteomes" id="UP000078507"/>
    </source>
</evidence>